<organism evidence="6 7">
    <name type="scientific">Hymenolepis diminuta</name>
    <name type="common">Rat tapeworm</name>
    <dbReference type="NCBI Taxonomy" id="6216"/>
    <lineage>
        <taxon>Eukaryota</taxon>
        <taxon>Metazoa</taxon>
        <taxon>Spiralia</taxon>
        <taxon>Lophotrochozoa</taxon>
        <taxon>Platyhelminthes</taxon>
        <taxon>Cestoda</taxon>
        <taxon>Eucestoda</taxon>
        <taxon>Cyclophyllidea</taxon>
        <taxon>Hymenolepididae</taxon>
        <taxon>Hymenolepis</taxon>
    </lineage>
</organism>
<gene>
    <name evidence="6" type="ORF">WMSIL1_LOCUS5002</name>
</gene>
<evidence type="ECO:0000259" key="5">
    <source>
        <dbReference type="PROSITE" id="PS50089"/>
    </source>
</evidence>
<keyword evidence="2 4" id="KW-0863">Zinc-finger</keyword>
<evidence type="ECO:0000256" key="1">
    <source>
        <dbReference type="ARBA" id="ARBA00022723"/>
    </source>
</evidence>
<reference evidence="6 7" key="1">
    <citation type="submission" date="2019-07" db="EMBL/GenBank/DDBJ databases">
        <authorList>
            <person name="Jastrzebski P J."/>
            <person name="Paukszto L."/>
            <person name="Jastrzebski P J."/>
        </authorList>
    </citation>
    <scope>NUCLEOTIDE SEQUENCE [LARGE SCALE GENOMIC DNA]</scope>
    <source>
        <strain evidence="6 7">WMS-il1</strain>
    </source>
</reference>
<evidence type="ECO:0000256" key="3">
    <source>
        <dbReference type="ARBA" id="ARBA00022833"/>
    </source>
</evidence>
<sequence length="217" mass="25188">MSELETCIICLDEVKLPKGRPDCCQHTFCFDCIHKSSIFDCRCPLDRKEMEKVLIIRTPEGRVSETLTVSDGSILVETNENHEANRWLRQLRETLTSVHTLFSNLLHDIIPDVPLLIDEELRDVLMGFTNFFRDFRAFFEAAGTVFRGNDQENYSHTMNHLKCVVLVLDVVFDKCNISTHTARLPIREQVTDFETHVGYVHHYIIEFLRNSTVVRVT</sequence>
<dbReference type="PROSITE" id="PS50089">
    <property type="entry name" value="ZF_RING_2"/>
    <property type="match status" value="1"/>
</dbReference>
<keyword evidence="7" id="KW-1185">Reference proteome</keyword>
<dbReference type="Gene3D" id="3.30.40.10">
    <property type="entry name" value="Zinc/RING finger domain, C3HC4 (zinc finger)"/>
    <property type="match status" value="1"/>
</dbReference>
<dbReference type="AlphaFoldDB" id="A0A564YCC5"/>
<proteinExistence type="predicted"/>
<dbReference type="InterPro" id="IPR001841">
    <property type="entry name" value="Znf_RING"/>
</dbReference>
<dbReference type="Proteomes" id="UP000321570">
    <property type="component" value="Unassembled WGS sequence"/>
</dbReference>
<feature type="domain" description="RING-type" evidence="5">
    <location>
        <begin position="7"/>
        <end position="47"/>
    </location>
</feature>
<accession>A0A564YCC5</accession>
<evidence type="ECO:0000313" key="6">
    <source>
        <dbReference type="EMBL" id="VUZ44927.1"/>
    </source>
</evidence>
<dbReference type="EMBL" id="CABIJS010000155">
    <property type="protein sequence ID" value="VUZ44927.1"/>
    <property type="molecule type" value="Genomic_DNA"/>
</dbReference>
<keyword evidence="3" id="KW-0862">Zinc</keyword>
<keyword evidence="1" id="KW-0479">Metal-binding</keyword>
<dbReference type="InterPro" id="IPR013083">
    <property type="entry name" value="Znf_RING/FYVE/PHD"/>
</dbReference>
<protein>
    <recommendedName>
        <fullName evidence="5">RING-type domain-containing protein</fullName>
    </recommendedName>
</protein>
<evidence type="ECO:0000313" key="7">
    <source>
        <dbReference type="Proteomes" id="UP000321570"/>
    </source>
</evidence>
<dbReference type="InterPro" id="IPR017907">
    <property type="entry name" value="Znf_RING_CS"/>
</dbReference>
<evidence type="ECO:0000256" key="4">
    <source>
        <dbReference type="PROSITE-ProRule" id="PRU00175"/>
    </source>
</evidence>
<dbReference type="SUPFAM" id="SSF57850">
    <property type="entry name" value="RING/U-box"/>
    <property type="match status" value="1"/>
</dbReference>
<dbReference type="GO" id="GO:0008270">
    <property type="term" value="F:zinc ion binding"/>
    <property type="evidence" value="ECO:0007669"/>
    <property type="project" value="UniProtKB-KW"/>
</dbReference>
<evidence type="ECO:0000256" key="2">
    <source>
        <dbReference type="ARBA" id="ARBA00022771"/>
    </source>
</evidence>
<dbReference type="PROSITE" id="PS00518">
    <property type="entry name" value="ZF_RING_1"/>
    <property type="match status" value="1"/>
</dbReference>
<name>A0A564YCC5_HYMDI</name>